<dbReference type="FunFam" id="1.10.12.10:FF:000001">
    <property type="entry name" value="Probable enoyl-CoA hydratase, mitochondrial"/>
    <property type="match status" value="1"/>
</dbReference>
<dbReference type="InterPro" id="IPR029045">
    <property type="entry name" value="ClpP/crotonase-like_dom_sf"/>
</dbReference>
<dbReference type="AlphaFoldDB" id="A0A660SIZ3"/>
<dbReference type="InterPro" id="IPR018376">
    <property type="entry name" value="Enoyl-CoA_hyd/isom_CS"/>
</dbReference>
<dbReference type="Gene3D" id="3.90.226.10">
    <property type="entry name" value="2-enoyl-CoA Hydratase, Chain A, domain 1"/>
    <property type="match status" value="1"/>
</dbReference>
<comment type="similarity">
    <text evidence="1 3">Belongs to the enoyl-CoA hydratase/isomerase family.</text>
</comment>
<dbReference type="PANTHER" id="PTHR11941">
    <property type="entry name" value="ENOYL-COA HYDRATASE-RELATED"/>
    <property type="match status" value="1"/>
</dbReference>
<gene>
    <name evidence="4" type="ORF">DRP53_06420</name>
</gene>
<organism evidence="4 5">
    <name type="scientific">candidate division WOR-3 bacterium</name>
    <dbReference type="NCBI Taxonomy" id="2052148"/>
    <lineage>
        <taxon>Bacteria</taxon>
        <taxon>Bacteria division WOR-3</taxon>
    </lineage>
</organism>
<evidence type="ECO:0000313" key="4">
    <source>
        <dbReference type="EMBL" id="RKX69991.1"/>
    </source>
</evidence>
<dbReference type="Pfam" id="PF00378">
    <property type="entry name" value="ECH_1"/>
    <property type="match status" value="1"/>
</dbReference>
<dbReference type="InterPro" id="IPR014748">
    <property type="entry name" value="Enoyl-CoA_hydra_C"/>
</dbReference>
<comment type="caution">
    <text evidence="4">The sequence shown here is derived from an EMBL/GenBank/DDBJ whole genome shotgun (WGS) entry which is preliminary data.</text>
</comment>
<dbReference type="FunFam" id="3.90.226.10:FF:000009">
    <property type="entry name" value="Carnitinyl-CoA dehydratase"/>
    <property type="match status" value="1"/>
</dbReference>
<reference evidence="4 5" key="1">
    <citation type="submission" date="2018-06" db="EMBL/GenBank/DDBJ databases">
        <title>Extensive metabolic versatility and redundancy in microbially diverse, dynamic hydrothermal sediments.</title>
        <authorList>
            <person name="Dombrowski N."/>
            <person name="Teske A."/>
            <person name="Baker B.J."/>
        </authorList>
    </citation>
    <scope>NUCLEOTIDE SEQUENCE [LARGE SCALE GENOMIC DNA]</scope>
    <source>
        <strain evidence="4">B36_G15</strain>
    </source>
</reference>
<evidence type="ECO:0000313" key="5">
    <source>
        <dbReference type="Proteomes" id="UP000268469"/>
    </source>
</evidence>
<accession>A0A660SIZ3</accession>
<evidence type="ECO:0000256" key="3">
    <source>
        <dbReference type="RuleBase" id="RU003707"/>
    </source>
</evidence>
<dbReference type="GO" id="GO:0006635">
    <property type="term" value="P:fatty acid beta-oxidation"/>
    <property type="evidence" value="ECO:0007669"/>
    <property type="project" value="TreeGrafter"/>
</dbReference>
<evidence type="ECO:0000256" key="2">
    <source>
        <dbReference type="ARBA" id="ARBA00023239"/>
    </source>
</evidence>
<dbReference type="PROSITE" id="PS00166">
    <property type="entry name" value="ENOYL_COA_HYDRATASE"/>
    <property type="match status" value="1"/>
</dbReference>
<dbReference type="EMBL" id="QNBE01000056">
    <property type="protein sequence ID" value="RKX69991.1"/>
    <property type="molecule type" value="Genomic_DNA"/>
</dbReference>
<keyword evidence="2" id="KW-0456">Lyase</keyword>
<protein>
    <submittedName>
        <fullName evidence="4">Crotonase</fullName>
    </submittedName>
</protein>
<dbReference type="SUPFAM" id="SSF52096">
    <property type="entry name" value="ClpP/crotonase"/>
    <property type="match status" value="1"/>
</dbReference>
<name>A0A660SIZ3_UNCW3</name>
<dbReference type="CDD" id="cd06558">
    <property type="entry name" value="crotonase-like"/>
    <property type="match status" value="1"/>
</dbReference>
<evidence type="ECO:0000256" key="1">
    <source>
        <dbReference type="ARBA" id="ARBA00005254"/>
    </source>
</evidence>
<dbReference type="Proteomes" id="UP000268469">
    <property type="component" value="Unassembled WGS sequence"/>
</dbReference>
<proteinExistence type="inferred from homology"/>
<dbReference type="InterPro" id="IPR001753">
    <property type="entry name" value="Enoyl-CoA_hydra/iso"/>
</dbReference>
<dbReference type="Gene3D" id="1.10.12.10">
    <property type="entry name" value="Lyase 2-enoyl-coa Hydratase, Chain A, domain 2"/>
    <property type="match status" value="1"/>
</dbReference>
<dbReference type="PANTHER" id="PTHR11941:SF54">
    <property type="entry name" value="ENOYL-COA HYDRATASE, MITOCHONDRIAL"/>
    <property type="match status" value="1"/>
</dbReference>
<dbReference type="GO" id="GO:0016836">
    <property type="term" value="F:hydro-lyase activity"/>
    <property type="evidence" value="ECO:0007669"/>
    <property type="project" value="UniProtKB-ARBA"/>
</dbReference>
<sequence>MVYNYLQIEKEGRVAVLTINRPDVLNAMDWKLVGELEAAVDELSQDKEIQVIIITGTGKAFVAGADIKAMAEMDSIEAREFARTGQRLTAKLENMEKVTIAAINGYAFGGGCELAMACDLRIASDKMKIGQPELKLGIIPGWAGTQRLSRLIGVAKAKELIFTGEPIDAEEALRIGLVNRVVPHDSLLEEAKKLARKILEVGPIALKLAKTVINRGIDANFTTASSYEAEAFGVAFATEEAREGMRAFIEKRKPNWTKEER</sequence>